<comment type="caution">
    <text evidence="2">The sequence shown here is derived from an EMBL/GenBank/DDBJ whole genome shotgun (WGS) entry which is preliminary data.</text>
</comment>
<reference evidence="3" key="1">
    <citation type="submission" date="2016-04" db="EMBL/GenBank/DDBJ databases">
        <title>Cephalotus genome sequencing.</title>
        <authorList>
            <person name="Fukushima K."/>
            <person name="Hasebe M."/>
            <person name="Fang X."/>
        </authorList>
    </citation>
    <scope>NUCLEOTIDE SEQUENCE [LARGE SCALE GENOMIC DNA]</scope>
    <source>
        <strain evidence="3">cv. St1</strain>
    </source>
</reference>
<dbReference type="EMBL" id="BDDD01002376">
    <property type="protein sequence ID" value="GAV81353.1"/>
    <property type="molecule type" value="Genomic_DNA"/>
</dbReference>
<evidence type="ECO:0000313" key="2">
    <source>
        <dbReference type="EMBL" id="GAV81353.1"/>
    </source>
</evidence>
<name>A0A1Q3CMN3_CEPFO</name>
<evidence type="ECO:0000313" key="3">
    <source>
        <dbReference type="Proteomes" id="UP000187406"/>
    </source>
</evidence>
<dbReference type="InParanoid" id="A0A1Q3CMN3"/>
<dbReference type="AlphaFoldDB" id="A0A1Q3CMN3"/>
<keyword evidence="3" id="KW-1185">Reference proteome</keyword>
<evidence type="ECO:0000256" key="1">
    <source>
        <dbReference type="SAM" id="MobiDB-lite"/>
    </source>
</evidence>
<proteinExistence type="predicted"/>
<gene>
    <name evidence="2" type="ORF">CFOL_v3_24810</name>
</gene>
<evidence type="ECO:0008006" key="4">
    <source>
        <dbReference type="Google" id="ProtNLM"/>
    </source>
</evidence>
<organism evidence="2 3">
    <name type="scientific">Cephalotus follicularis</name>
    <name type="common">Albany pitcher plant</name>
    <dbReference type="NCBI Taxonomy" id="3775"/>
    <lineage>
        <taxon>Eukaryota</taxon>
        <taxon>Viridiplantae</taxon>
        <taxon>Streptophyta</taxon>
        <taxon>Embryophyta</taxon>
        <taxon>Tracheophyta</taxon>
        <taxon>Spermatophyta</taxon>
        <taxon>Magnoliopsida</taxon>
        <taxon>eudicotyledons</taxon>
        <taxon>Gunneridae</taxon>
        <taxon>Pentapetalae</taxon>
        <taxon>rosids</taxon>
        <taxon>fabids</taxon>
        <taxon>Oxalidales</taxon>
        <taxon>Cephalotaceae</taxon>
        <taxon>Cephalotus</taxon>
    </lineage>
</organism>
<feature type="region of interest" description="Disordered" evidence="1">
    <location>
        <begin position="40"/>
        <end position="121"/>
    </location>
</feature>
<protein>
    <recommendedName>
        <fullName evidence="4">CCHC-type domain-containing protein</fullName>
    </recommendedName>
</protein>
<dbReference type="Proteomes" id="UP000187406">
    <property type="component" value="Unassembled WGS sequence"/>
</dbReference>
<accession>A0A1Q3CMN3</accession>
<sequence>MVQEVCLRAYNYKIKSVTSSHFWPKKGMEAILAPPFRVMSGRPRRMRRKDPLEPKKVQTKPGSLSRRGRQMACTKCGSQGLNKRGCKNPPRVPESEGTRASGGREQGGVTGPSGEAHSIMI</sequence>